<keyword evidence="3" id="KW-1185">Reference proteome</keyword>
<protein>
    <submittedName>
        <fullName evidence="2">Uncharacterized protein</fullName>
    </submittedName>
</protein>
<evidence type="ECO:0000313" key="3">
    <source>
        <dbReference type="Proteomes" id="UP000266841"/>
    </source>
</evidence>
<gene>
    <name evidence="2" type="ORF">THAOC_28797</name>
</gene>
<dbReference type="Proteomes" id="UP000266841">
    <property type="component" value="Unassembled WGS sequence"/>
</dbReference>
<evidence type="ECO:0000256" key="1">
    <source>
        <dbReference type="SAM" id="MobiDB-lite"/>
    </source>
</evidence>
<comment type="caution">
    <text evidence="2">The sequence shown here is derived from an EMBL/GenBank/DDBJ whole genome shotgun (WGS) entry which is preliminary data.</text>
</comment>
<feature type="region of interest" description="Disordered" evidence="1">
    <location>
        <begin position="1"/>
        <end position="84"/>
    </location>
</feature>
<proteinExistence type="predicted"/>
<dbReference type="AlphaFoldDB" id="K0RE12"/>
<feature type="compositionally biased region" description="Basic and acidic residues" evidence="1">
    <location>
        <begin position="9"/>
        <end position="84"/>
    </location>
</feature>
<sequence>MALKGTKKLGGEEGSEKTRDRARQAKKREDPDVQDKENAQKRVRRAENGEYRDALHVRDVNRKRTARNEKRDRQRRSLEGLRQRGAYDFRSLEGHREGIRRHERSRWATCMVSLSSDSHLSEYSDSEVQR</sequence>
<dbReference type="EMBL" id="AGNL01040652">
    <property type="protein sequence ID" value="EJK51978.1"/>
    <property type="molecule type" value="Genomic_DNA"/>
</dbReference>
<accession>K0RE12</accession>
<reference evidence="2 3" key="1">
    <citation type="journal article" date="2012" name="Genome Biol.">
        <title>Genome and low-iron response of an oceanic diatom adapted to chronic iron limitation.</title>
        <authorList>
            <person name="Lommer M."/>
            <person name="Specht M."/>
            <person name="Roy A.S."/>
            <person name="Kraemer L."/>
            <person name="Andreson R."/>
            <person name="Gutowska M.A."/>
            <person name="Wolf J."/>
            <person name="Bergner S.V."/>
            <person name="Schilhabel M.B."/>
            <person name="Klostermeier U.C."/>
            <person name="Beiko R.G."/>
            <person name="Rosenstiel P."/>
            <person name="Hippler M."/>
            <person name="Laroche J."/>
        </authorList>
    </citation>
    <scope>NUCLEOTIDE SEQUENCE [LARGE SCALE GENOMIC DNA]</scope>
    <source>
        <strain evidence="2 3">CCMP1005</strain>
    </source>
</reference>
<name>K0RE12_THAOC</name>
<evidence type="ECO:0000313" key="2">
    <source>
        <dbReference type="EMBL" id="EJK51978.1"/>
    </source>
</evidence>
<organism evidence="2 3">
    <name type="scientific">Thalassiosira oceanica</name>
    <name type="common">Marine diatom</name>
    <dbReference type="NCBI Taxonomy" id="159749"/>
    <lineage>
        <taxon>Eukaryota</taxon>
        <taxon>Sar</taxon>
        <taxon>Stramenopiles</taxon>
        <taxon>Ochrophyta</taxon>
        <taxon>Bacillariophyta</taxon>
        <taxon>Coscinodiscophyceae</taxon>
        <taxon>Thalassiosirophycidae</taxon>
        <taxon>Thalassiosirales</taxon>
        <taxon>Thalassiosiraceae</taxon>
        <taxon>Thalassiosira</taxon>
    </lineage>
</organism>